<dbReference type="Pfam" id="PF12771">
    <property type="entry name" value="SusD-like_2"/>
    <property type="match status" value="1"/>
</dbReference>
<keyword evidence="3" id="KW-1185">Reference proteome</keyword>
<dbReference type="InterPro" id="IPR041662">
    <property type="entry name" value="SusD-like_2"/>
</dbReference>
<reference evidence="3" key="1">
    <citation type="journal article" date="2019" name="Int. J. Syst. Evol. Microbiol.">
        <title>The Global Catalogue of Microorganisms (GCM) 10K type strain sequencing project: providing services to taxonomists for standard genome sequencing and annotation.</title>
        <authorList>
            <consortium name="The Broad Institute Genomics Platform"/>
            <consortium name="The Broad Institute Genome Sequencing Center for Infectious Disease"/>
            <person name="Wu L."/>
            <person name="Ma J."/>
        </authorList>
    </citation>
    <scope>NUCLEOTIDE SEQUENCE [LARGE SCALE GENOMIC DNA]</scope>
    <source>
        <strain evidence="3">JCM 16545</strain>
    </source>
</reference>
<gene>
    <name evidence="2" type="ORF">ACFSKU_12735</name>
</gene>
<dbReference type="Proteomes" id="UP001597369">
    <property type="component" value="Unassembled WGS sequence"/>
</dbReference>
<dbReference type="PROSITE" id="PS51257">
    <property type="entry name" value="PROKAR_LIPOPROTEIN"/>
    <property type="match status" value="1"/>
</dbReference>
<evidence type="ECO:0000313" key="3">
    <source>
        <dbReference type="Proteomes" id="UP001597369"/>
    </source>
</evidence>
<organism evidence="2 3">
    <name type="scientific">Pontibacter silvestris</name>
    <dbReference type="NCBI Taxonomy" id="2305183"/>
    <lineage>
        <taxon>Bacteria</taxon>
        <taxon>Pseudomonadati</taxon>
        <taxon>Bacteroidota</taxon>
        <taxon>Cytophagia</taxon>
        <taxon>Cytophagales</taxon>
        <taxon>Hymenobacteraceae</taxon>
        <taxon>Pontibacter</taxon>
    </lineage>
</organism>
<feature type="signal peptide" evidence="1">
    <location>
        <begin position="1"/>
        <end position="21"/>
    </location>
</feature>
<proteinExistence type="predicted"/>
<keyword evidence="2" id="KW-0449">Lipoprotein</keyword>
<dbReference type="InterPro" id="IPR011990">
    <property type="entry name" value="TPR-like_helical_dom_sf"/>
</dbReference>
<dbReference type="EMBL" id="JBHUHV010000038">
    <property type="protein sequence ID" value="MFD2067754.1"/>
    <property type="molecule type" value="Genomic_DNA"/>
</dbReference>
<protein>
    <submittedName>
        <fullName evidence="2">SusD/RagB family nutrient-binding outer membrane lipoprotein</fullName>
    </submittedName>
</protein>
<sequence>MKRIYKPVAVLMLGLSLFSCEKIVDDMNIDPNNPTDAPGDLTLTGTQLANVVVQEGIASLLVSIWSGYATGHDRQWRDYYNYNITSGNFDSEWNNVFRGTVNNAQITIEKAMELNNRKMAGIAKIVMANSLATATELWGDIPFEQAGKIEEFPNPMFESQADVYAKLLILLDDAIADLESGVGTVGDEDIHFGGDATKWIQAAYTLKARLLTDTEQYEAAYTAAENGISTYENSLYAPHGEIASVNQNQFYAFLTQSRPGDISAANAYNVNLLDPKSTTYRGNAKTDESARFLFYYRPDGVNTSGVTEPNTSSSATARGFFAMNASFPLVTYQENILTLAETALRSGMGVDQALEYLNSYRSFLSSGGYIDPTYESTATLKYEPYVAADFAAGGIENEDGISQEDALLREIMQERYVTFYGTHLGWNDERRTRGEVFGVNLAPNTGTELPWRFIYPQNELNSNLNAPSVVPGIFSKLPIYE</sequence>
<keyword evidence="1" id="KW-0732">Signal</keyword>
<accession>A0ABW4WZ92</accession>
<evidence type="ECO:0000313" key="2">
    <source>
        <dbReference type="EMBL" id="MFD2067754.1"/>
    </source>
</evidence>
<dbReference type="SUPFAM" id="SSF48452">
    <property type="entry name" value="TPR-like"/>
    <property type="match status" value="1"/>
</dbReference>
<dbReference type="RefSeq" id="WP_229962596.1">
    <property type="nucleotide sequence ID" value="NZ_JAJJWI010000027.1"/>
</dbReference>
<feature type="chain" id="PRO_5046519318" evidence="1">
    <location>
        <begin position="22"/>
        <end position="481"/>
    </location>
</feature>
<comment type="caution">
    <text evidence="2">The sequence shown here is derived from an EMBL/GenBank/DDBJ whole genome shotgun (WGS) entry which is preliminary data.</text>
</comment>
<dbReference type="Gene3D" id="1.25.40.390">
    <property type="match status" value="1"/>
</dbReference>
<evidence type="ECO:0000256" key="1">
    <source>
        <dbReference type="SAM" id="SignalP"/>
    </source>
</evidence>
<name>A0ABW4WZ92_9BACT</name>